<sequence length="417" mass="44144">MKKFKHKALLITSLLGLSATVAQASPAKITAQSIIVNPVETKLKVDVWVNKDASGRANPIYRKGENIQVGVKTNQDAYVYLFNVNANGVIDLFFPNNYEESNFVGAGVTRVFPADGAKYSLTVGGPNGQDKLLALASTKQLSIDDIAKFAGSQGFATVSVKGQDNLAKALSIVVNPLPADAWVTDVASFRVGNVPNSGTATGTVTETPNTPAPQPVPVPQPVPQPAPNATIQAGQKQDGSFDQAMVEAYARLKGSESLGTATTYAVPWADGWWQKFNGVAAYGNGVLLHANGSSRSYAVHGRILERYLALANAENGITRPPSRLGWAAGDEKVIPQNSFGTSGLYGFFQNGALYSTEKYGTFWLQGAVLKTYQGLGGSGSFLGFPTRDQYTLGGAPAADFEGGTIRTVNGVTKVFRK</sequence>
<feature type="compositionally biased region" description="Pro residues" evidence="1">
    <location>
        <begin position="210"/>
        <end position="225"/>
    </location>
</feature>
<reference evidence="4 5" key="1">
    <citation type="submission" date="2024-02" db="EMBL/GenBank/DDBJ databases">
        <title>Deinococcus xinjiangensis NBRC 107630.</title>
        <authorList>
            <person name="Ichikawa N."/>
            <person name="Katano-Makiyama Y."/>
            <person name="Hidaka K."/>
        </authorList>
    </citation>
    <scope>NUCLEOTIDE SEQUENCE [LARGE SCALE GENOMIC DNA]</scope>
    <source>
        <strain evidence="4 5">NBRC 107630</strain>
    </source>
</reference>
<feature type="chain" id="PRO_5047321988" description="DUF4384 domain-containing protein" evidence="2">
    <location>
        <begin position="25"/>
        <end position="417"/>
    </location>
</feature>
<proteinExistence type="predicted"/>
<feature type="signal peptide" evidence="2">
    <location>
        <begin position="1"/>
        <end position="24"/>
    </location>
</feature>
<dbReference type="Proteomes" id="UP001458946">
    <property type="component" value="Unassembled WGS sequence"/>
</dbReference>
<accession>A0ABP9V5V5</accession>
<evidence type="ECO:0000256" key="2">
    <source>
        <dbReference type="SAM" id="SignalP"/>
    </source>
</evidence>
<keyword evidence="5" id="KW-1185">Reference proteome</keyword>
<evidence type="ECO:0000256" key="1">
    <source>
        <dbReference type="SAM" id="MobiDB-lite"/>
    </source>
</evidence>
<feature type="region of interest" description="Disordered" evidence="1">
    <location>
        <begin position="196"/>
        <end position="225"/>
    </location>
</feature>
<dbReference type="InterPro" id="IPR025493">
    <property type="entry name" value="DUF4384"/>
</dbReference>
<comment type="caution">
    <text evidence="4">The sequence shown here is derived from an EMBL/GenBank/DDBJ whole genome shotgun (WGS) entry which is preliminary data.</text>
</comment>
<dbReference type="EMBL" id="BAABRN010000003">
    <property type="protein sequence ID" value="GAA5500659.1"/>
    <property type="molecule type" value="Genomic_DNA"/>
</dbReference>
<dbReference type="PANTHER" id="PTHR36194:SF1">
    <property type="entry name" value="S-LAYER-LIKE PROTEIN"/>
    <property type="match status" value="1"/>
</dbReference>
<evidence type="ECO:0000259" key="3">
    <source>
        <dbReference type="Pfam" id="PF14326"/>
    </source>
</evidence>
<name>A0ABP9V5V5_9DEIO</name>
<dbReference type="PANTHER" id="PTHR36194">
    <property type="entry name" value="S-LAYER-LIKE PROTEIN"/>
    <property type="match status" value="1"/>
</dbReference>
<evidence type="ECO:0000313" key="5">
    <source>
        <dbReference type="Proteomes" id="UP001458946"/>
    </source>
</evidence>
<gene>
    <name evidence="4" type="ORF">Dxin01_00383</name>
</gene>
<protein>
    <recommendedName>
        <fullName evidence="3">DUF4384 domain-containing protein</fullName>
    </recommendedName>
</protein>
<dbReference type="Pfam" id="PF14326">
    <property type="entry name" value="DUF4384"/>
    <property type="match status" value="1"/>
</dbReference>
<feature type="compositionally biased region" description="Polar residues" evidence="1">
    <location>
        <begin position="196"/>
        <end position="206"/>
    </location>
</feature>
<keyword evidence="2" id="KW-0732">Signal</keyword>
<organism evidence="4 5">
    <name type="scientific">Deinococcus xinjiangensis</name>
    <dbReference type="NCBI Taxonomy" id="457454"/>
    <lineage>
        <taxon>Bacteria</taxon>
        <taxon>Thermotogati</taxon>
        <taxon>Deinococcota</taxon>
        <taxon>Deinococci</taxon>
        <taxon>Deinococcales</taxon>
        <taxon>Deinococcaceae</taxon>
        <taxon>Deinococcus</taxon>
    </lineage>
</organism>
<feature type="domain" description="DUF4384" evidence="3">
    <location>
        <begin position="61"/>
        <end position="139"/>
    </location>
</feature>
<dbReference type="RefSeq" id="WP_353540641.1">
    <property type="nucleotide sequence ID" value="NZ_BAABRN010000003.1"/>
</dbReference>
<evidence type="ECO:0000313" key="4">
    <source>
        <dbReference type="EMBL" id="GAA5500659.1"/>
    </source>
</evidence>